<dbReference type="Gene3D" id="3.30.429.10">
    <property type="entry name" value="Macrophage Migration Inhibitory Factor"/>
    <property type="match status" value="1"/>
</dbReference>
<dbReference type="SUPFAM" id="SSF55331">
    <property type="entry name" value="Tautomerase/MIF"/>
    <property type="match status" value="1"/>
</dbReference>
<dbReference type="InterPro" id="IPR001398">
    <property type="entry name" value="Macrophage_inhib_fac"/>
</dbReference>
<evidence type="ECO:0000256" key="7">
    <source>
        <dbReference type="ARBA" id="ARBA00036823"/>
    </source>
</evidence>
<dbReference type="AlphaFoldDB" id="A0AAW0FCN7"/>
<evidence type="ECO:0000256" key="1">
    <source>
        <dbReference type="ARBA" id="ARBA00004613"/>
    </source>
</evidence>
<dbReference type="Pfam" id="PF01187">
    <property type="entry name" value="MIF"/>
    <property type="match status" value="1"/>
</dbReference>
<proteinExistence type="inferred from homology"/>
<evidence type="ECO:0000256" key="12">
    <source>
        <dbReference type="ARBA" id="ARBA00042730"/>
    </source>
</evidence>
<keyword evidence="5" id="KW-0413">Isomerase</keyword>
<dbReference type="PANTHER" id="PTHR11954">
    <property type="entry name" value="D-DOPACHROME DECARBOXYLASE"/>
    <property type="match status" value="1"/>
</dbReference>
<evidence type="ECO:0000256" key="5">
    <source>
        <dbReference type="ARBA" id="ARBA00023235"/>
    </source>
</evidence>
<protein>
    <recommendedName>
        <fullName evidence="12">L-dopachrome isomerase</fullName>
        <ecNumber evidence="9">5.3.2.1</ecNumber>
        <ecNumber evidence="8">5.3.3.12</ecNumber>
    </recommendedName>
    <alternativeName>
        <fullName evidence="10">L-dopachrome tautomerase</fullName>
    </alternativeName>
    <alternativeName>
        <fullName evidence="11">Phenylpyruvate tautomerase</fullName>
    </alternativeName>
</protein>
<dbReference type="GO" id="GO:0005615">
    <property type="term" value="C:extracellular space"/>
    <property type="evidence" value="ECO:0007669"/>
    <property type="project" value="UniProtKB-KW"/>
</dbReference>
<evidence type="ECO:0000256" key="4">
    <source>
        <dbReference type="ARBA" id="ARBA00022525"/>
    </source>
</evidence>
<evidence type="ECO:0000256" key="2">
    <source>
        <dbReference type="ARBA" id="ARBA00005851"/>
    </source>
</evidence>
<dbReference type="GO" id="GO:0050178">
    <property type="term" value="F:phenylpyruvate tautomerase activity"/>
    <property type="evidence" value="ECO:0007669"/>
    <property type="project" value="UniProtKB-EC"/>
</dbReference>
<evidence type="ECO:0000256" key="6">
    <source>
        <dbReference type="ARBA" id="ARBA00036735"/>
    </source>
</evidence>
<dbReference type="GO" id="GO:0005125">
    <property type="term" value="F:cytokine activity"/>
    <property type="evidence" value="ECO:0007669"/>
    <property type="project" value="UniProtKB-KW"/>
</dbReference>
<dbReference type="Proteomes" id="UP001430356">
    <property type="component" value="Unassembled WGS sequence"/>
</dbReference>
<evidence type="ECO:0000256" key="8">
    <source>
        <dbReference type="ARBA" id="ARBA00038932"/>
    </source>
</evidence>
<keyword evidence="14" id="KW-1185">Reference proteome</keyword>
<organism evidence="13 14">
    <name type="scientific">Novymonas esmeraldas</name>
    <dbReference type="NCBI Taxonomy" id="1808958"/>
    <lineage>
        <taxon>Eukaryota</taxon>
        <taxon>Discoba</taxon>
        <taxon>Euglenozoa</taxon>
        <taxon>Kinetoplastea</taxon>
        <taxon>Metakinetoplastina</taxon>
        <taxon>Trypanosomatida</taxon>
        <taxon>Trypanosomatidae</taxon>
        <taxon>Novymonas</taxon>
    </lineage>
</organism>
<gene>
    <name evidence="13" type="ORF">NESM_000270600</name>
</gene>
<keyword evidence="4" id="KW-0964">Secreted</keyword>
<evidence type="ECO:0000256" key="11">
    <source>
        <dbReference type="ARBA" id="ARBA00041912"/>
    </source>
</evidence>
<dbReference type="GO" id="GO:0004167">
    <property type="term" value="F:dopachrome isomerase activity"/>
    <property type="evidence" value="ECO:0007669"/>
    <property type="project" value="UniProtKB-EC"/>
</dbReference>
<keyword evidence="3" id="KW-0202">Cytokine</keyword>
<comment type="similarity">
    <text evidence="2">Belongs to the MIF family.</text>
</comment>
<dbReference type="InterPro" id="IPR014347">
    <property type="entry name" value="Tautomerase/MIF_sf"/>
</dbReference>
<comment type="catalytic activity">
    <reaction evidence="6">
        <text>3-phenylpyruvate = enol-phenylpyruvate</text>
        <dbReference type="Rhea" id="RHEA:17097"/>
        <dbReference type="ChEBI" id="CHEBI:16815"/>
        <dbReference type="ChEBI" id="CHEBI:18005"/>
        <dbReference type="EC" id="5.3.2.1"/>
    </reaction>
</comment>
<evidence type="ECO:0000313" key="14">
    <source>
        <dbReference type="Proteomes" id="UP001430356"/>
    </source>
</evidence>
<dbReference type="EMBL" id="JAECZO010000023">
    <property type="protein sequence ID" value="KAK7202023.1"/>
    <property type="molecule type" value="Genomic_DNA"/>
</dbReference>
<reference evidence="13 14" key="1">
    <citation type="journal article" date="2021" name="MBio">
        <title>A New Model Trypanosomatid, Novymonas esmeraldas: Genomic Perception of Its 'Candidatus Pandoraea novymonadis' Endosymbiont.</title>
        <authorList>
            <person name="Zakharova A."/>
            <person name="Saura A."/>
            <person name="Butenko A."/>
            <person name="Podesvova L."/>
            <person name="Warmusova S."/>
            <person name="Kostygov A.Y."/>
            <person name="Nenarokova A."/>
            <person name="Lukes J."/>
            <person name="Opperdoes F.R."/>
            <person name="Yurchenko V."/>
        </authorList>
    </citation>
    <scope>NUCLEOTIDE SEQUENCE [LARGE SCALE GENOMIC DNA]</scope>
    <source>
        <strain evidence="13 14">E262AT.01</strain>
    </source>
</reference>
<dbReference type="EC" id="5.3.3.12" evidence="8"/>
<dbReference type="EC" id="5.3.2.1" evidence="9"/>
<comment type="catalytic activity">
    <reaction evidence="7">
        <text>L-dopachrome = 5,6-dihydroxyindole-2-carboxylate</text>
        <dbReference type="Rhea" id="RHEA:13041"/>
        <dbReference type="ChEBI" id="CHEBI:16875"/>
        <dbReference type="ChEBI" id="CHEBI:57509"/>
        <dbReference type="EC" id="5.3.3.12"/>
    </reaction>
</comment>
<evidence type="ECO:0000313" key="13">
    <source>
        <dbReference type="EMBL" id="KAK7202023.1"/>
    </source>
</evidence>
<evidence type="ECO:0000256" key="3">
    <source>
        <dbReference type="ARBA" id="ARBA00022514"/>
    </source>
</evidence>
<name>A0AAW0FCN7_9TRYP</name>
<sequence length="113" mass="12367">MPLVQTFVSTPLDDAQRANLAEVYRAVVRDVLGKPENLVMTTFHDRTPTHFSGTTDPVAYVRIEALGGYGPSEPERVTAIVTAAVTKECGIPADRIFVVYFAPLHCGWNGTNF</sequence>
<comment type="subcellular location">
    <subcellularLocation>
        <location evidence="1">Secreted</location>
    </subcellularLocation>
</comment>
<evidence type="ECO:0000256" key="10">
    <source>
        <dbReference type="ARBA" id="ARBA00041631"/>
    </source>
</evidence>
<comment type="caution">
    <text evidence="13">The sequence shown here is derived from an EMBL/GenBank/DDBJ whole genome shotgun (WGS) entry which is preliminary data.</text>
</comment>
<evidence type="ECO:0000256" key="9">
    <source>
        <dbReference type="ARBA" id="ARBA00039086"/>
    </source>
</evidence>
<dbReference type="PANTHER" id="PTHR11954:SF6">
    <property type="entry name" value="MACROPHAGE MIGRATION INHIBITORY FACTOR"/>
    <property type="match status" value="1"/>
</dbReference>
<accession>A0AAW0FCN7</accession>